<dbReference type="Gene3D" id="3.10.20.30">
    <property type="match status" value="1"/>
</dbReference>
<keyword evidence="6" id="KW-0408">Iron</keyword>
<dbReference type="EMBL" id="JAUHHC010000002">
    <property type="protein sequence ID" value="MDN3919850.1"/>
    <property type="molecule type" value="Genomic_DNA"/>
</dbReference>
<dbReference type="InterPro" id="IPR012675">
    <property type="entry name" value="Beta-grasp_dom_sf"/>
</dbReference>
<evidence type="ECO:0000256" key="7">
    <source>
        <dbReference type="ARBA" id="ARBA00023014"/>
    </source>
</evidence>
<evidence type="ECO:0000256" key="1">
    <source>
        <dbReference type="ARBA" id="ARBA00007874"/>
    </source>
</evidence>
<evidence type="ECO:0000256" key="4">
    <source>
        <dbReference type="ARBA" id="ARBA00022723"/>
    </source>
</evidence>
<gene>
    <name evidence="10" type="ORF">QWJ38_06100</name>
</gene>
<evidence type="ECO:0000256" key="2">
    <source>
        <dbReference type="ARBA" id="ARBA00022448"/>
    </source>
</evidence>
<evidence type="ECO:0000256" key="6">
    <source>
        <dbReference type="ARBA" id="ARBA00023004"/>
    </source>
</evidence>
<accession>A0ABT8DN91</accession>
<dbReference type="PANTHER" id="PTHR43112:SF3">
    <property type="entry name" value="FERREDOXIN-2, CHLOROPLASTIC"/>
    <property type="match status" value="1"/>
</dbReference>
<evidence type="ECO:0000256" key="5">
    <source>
        <dbReference type="ARBA" id="ARBA00022982"/>
    </source>
</evidence>
<comment type="caution">
    <text evidence="10">The sequence shown here is derived from an EMBL/GenBank/DDBJ whole genome shotgun (WGS) entry which is preliminary data.</text>
</comment>
<evidence type="ECO:0000313" key="10">
    <source>
        <dbReference type="EMBL" id="MDN3919850.1"/>
    </source>
</evidence>
<comment type="cofactor">
    <cofactor evidence="8">
        <name>[2Fe-2S] cluster</name>
        <dbReference type="ChEBI" id="CHEBI:190135"/>
    </cofactor>
</comment>
<sequence length="102" mass="11232">MDDAASRYRIVIEPQAWAFDCEEPQTVLLAALAAGLVLPHSCRNGTCRACIAQLLEGRIAYRIEWPGLSREEKDEGWILPCVACPRSDLRIAAPATQRPDPG</sequence>
<evidence type="ECO:0000256" key="3">
    <source>
        <dbReference type="ARBA" id="ARBA00022714"/>
    </source>
</evidence>
<dbReference type="PROSITE" id="PS51085">
    <property type="entry name" value="2FE2S_FER_2"/>
    <property type="match status" value="1"/>
</dbReference>
<dbReference type="RefSeq" id="WP_290358175.1">
    <property type="nucleotide sequence ID" value="NZ_JAUHHC010000002.1"/>
</dbReference>
<keyword evidence="5" id="KW-0249">Electron transport</keyword>
<organism evidence="10 11">
    <name type="scientific">Roseateles violae</name>
    <dbReference type="NCBI Taxonomy" id="3058042"/>
    <lineage>
        <taxon>Bacteria</taxon>
        <taxon>Pseudomonadati</taxon>
        <taxon>Pseudomonadota</taxon>
        <taxon>Betaproteobacteria</taxon>
        <taxon>Burkholderiales</taxon>
        <taxon>Sphaerotilaceae</taxon>
        <taxon>Roseateles</taxon>
    </lineage>
</organism>
<keyword evidence="2" id="KW-0813">Transport</keyword>
<comment type="similarity">
    <text evidence="1">Belongs to the 2Fe2S plant-type ferredoxin family.</text>
</comment>
<evidence type="ECO:0000313" key="11">
    <source>
        <dbReference type="Proteomes" id="UP001228044"/>
    </source>
</evidence>
<protein>
    <submittedName>
        <fullName evidence="10">2Fe-2S iron-sulfur cluster-binding protein</fullName>
    </submittedName>
</protein>
<dbReference type="Proteomes" id="UP001228044">
    <property type="component" value="Unassembled WGS sequence"/>
</dbReference>
<reference evidence="10 11" key="1">
    <citation type="submission" date="2023-06" db="EMBL/GenBank/DDBJ databases">
        <title>Pelomonas sp. PFR6 16S ribosomal RNA gene Genome sequencing and assembly.</title>
        <authorList>
            <person name="Woo H."/>
        </authorList>
    </citation>
    <scope>NUCLEOTIDE SEQUENCE [LARGE SCALE GENOMIC DNA]</scope>
    <source>
        <strain evidence="10 11">PFR6</strain>
    </source>
</reference>
<keyword evidence="11" id="KW-1185">Reference proteome</keyword>
<dbReference type="InterPro" id="IPR036010">
    <property type="entry name" value="2Fe-2S_ferredoxin-like_sf"/>
</dbReference>
<evidence type="ECO:0000256" key="8">
    <source>
        <dbReference type="ARBA" id="ARBA00034078"/>
    </source>
</evidence>
<dbReference type="PANTHER" id="PTHR43112">
    <property type="entry name" value="FERREDOXIN"/>
    <property type="match status" value="1"/>
</dbReference>
<evidence type="ECO:0000259" key="9">
    <source>
        <dbReference type="PROSITE" id="PS51085"/>
    </source>
</evidence>
<keyword evidence="4" id="KW-0479">Metal-binding</keyword>
<keyword evidence="3" id="KW-0001">2Fe-2S</keyword>
<name>A0ABT8DN91_9BURK</name>
<dbReference type="Pfam" id="PF00111">
    <property type="entry name" value="Fer2"/>
    <property type="match status" value="1"/>
</dbReference>
<dbReference type="InterPro" id="IPR001041">
    <property type="entry name" value="2Fe-2S_ferredoxin-type"/>
</dbReference>
<dbReference type="CDD" id="cd00207">
    <property type="entry name" value="fer2"/>
    <property type="match status" value="1"/>
</dbReference>
<feature type="domain" description="2Fe-2S ferredoxin-type" evidence="9">
    <location>
        <begin position="8"/>
        <end position="97"/>
    </location>
</feature>
<dbReference type="SUPFAM" id="SSF54292">
    <property type="entry name" value="2Fe-2S ferredoxin-like"/>
    <property type="match status" value="1"/>
</dbReference>
<keyword evidence="7" id="KW-0411">Iron-sulfur</keyword>
<proteinExistence type="inferred from homology"/>